<evidence type="ECO:0000313" key="1">
    <source>
        <dbReference type="EMBL" id="OEG69993.1"/>
    </source>
</evidence>
<evidence type="ECO:0008006" key="3">
    <source>
        <dbReference type="Google" id="ProtNLM"/>
    </source>
</evidence>
<keyword evidence="2" id="KW-1185">Reference proteome</keyword>
<comment type="caution">
    <text evidence="1">The sequence shown here is derived from an EMBL/GenBank/DDBJ whole genome shotgun (WGS) entry which is preliminary data.</text>
</comment>
<dbReference type="AlphaFoldDB" id="A0A1E5IIL8"/>
<protein>
    <recommendedName>
        <fullName evidence="3">Lipoprotein</fullName>
    </recommendedName>
</protein>
<dbReference type="Proteomes" id="UP000095237">
    <property type="component" value="Unassembled WGS sequence"/>
</dbReference>
<reference evidence="1 2" key="1">
    <citation type="submission" date="2015-11" db="EMBL/GenBank/DDBJ databases">
        <title>Evidence for parallel genomic evolution in an endosymbiosis of termite gut flagellates.</title>
        <authorList>
            <person name="Zheng H."/>
        </authorList>
    </citation>
    <scope>NUCLEOTIDE SEQUENCE [LARGE SCALE GENOMIC DNA]</scope>
    <source>
        <strain evidence="1 2">CET450</strain>
    </source>
</reference>
<dbReference type="PROSITE" id="PS51257">
    <property type="entry name" value="PROKAR_LIPOPROTEIN"/>
    <property type="match status" value="1"/>
</dbReference>
<proteinExistence type="predicted"/>
<organism evidence="1 2">
    <name type="scientific">Endomicrobium trichonymphae</name>
    <dbReference type="NCBI Taxonomy" id="1408204"/>
    <lineage>
        <taxon>Bacteria</taxon>
        <taxon>Pseudomonadati</taxon>
        <taxon>Elusimicrobiota</taxon>
        <taxon>Endomicrobiia</taxon>
        <taxon>Endomicrobiales</taxon>
        <taxon>Endomicrobiaceae</taxon>
        <taxon>Candidatus Endomicrobiellum</taxon>
    </lineage>
</organism>
<accession>A0A1E5IIL8</accession>
<name>A0A1E5IIL8_ENDTX</name>
<dbReference type="EMBL" id="LNVX01000508">
    <property type="protein sequence ID" value="OEG69993.1"/>
    <property type="molecule type" value="Genomic_DNA"/>
</dbReference>
<gene>
    <name evidence="1" type="ORF">ATZ36_01785</name>
</gene>
<evidence type="ECO:0000313" key="2">
    <source>
        <dbReference type="Proteomes" id="UP000095237"/>
    </source>
</evidence>
<sequence length="68" mass="7958">MQKLIFKIGHIIGNTMFMLTACERRKQILSLSSTMKSQEQQAKLTDYENNVVFYQNSITQMQNKLNDN</sequence>